<feature type="region of interest" description="Disordered" evidence="3">
    <location>
        <begin position="49"/>
        <end position="248"/>
    </location>
</feature>
<gene>
    <name evidence="6" type="ORF">ECRASSUSDP1_LOCUS15298</name>
</gene>
<evidence type="ECO:0000259" key="4">
    <source>
        <dbReference type="Pfam" id="PF03828"/>
    </source>
</evidence>
<dbReference type="SUPFAM" id="SSF81301">
    <property type="entry name" value="Nucleotidyltransferase"/>
    <property type="match status" value="1"/>
</dbReference>
<evidence type="ECO:0000313" key="7">
    <source>
        <dbReference type="Proteomes" id="UP001295684"/>
    </source>
</evidence>
<dbReference type="GO" id="GO:0031123">
    <property type="term" value="P:RNA 3'-end processing"/>
    <property type="evidence" value="ECO:0007669"/>
    <property type="project" value="TreeGrafter"/>
</dbReference>
<comment type="caution">
    <text evidence="6">The sequence shown here is derived from an EMBL/GenBank/DDBJ whole genome shotgun (WGS) entry which is preliminary data.</text>
</comment>
<evidence type="ECO:0000259" key="5">
    <source>
        <dbReference type="Pfam" id="PF22600"/>
    </source>
</evidence>
<dbReference type="PANTHER" id="PTHR23092:SF15">
    <property type="entry name" value="INACTIVE NON-CANONICAL POLY(A) RNA POLYMERASE PROTEIN TRF4-2-RELATED"/>
    <property type="match status" value="1"/>
</dbReference>
<dbReference type="GO" id="GO:1990817">
    <property type="term" value="F:poly(A) RNA polymerase activity"/>
    <property type="evidence" value="ECO:0007669"/>
    <property type="project" value="InterPro"/>
</dbReference>
<dbReference type="GO" id="GO:0043634">
    <property type="term" value="P:polyadenylation-dependent ncRNA catabolic process"/>
    <property type="evidence" value="ECO:0007669"/>
    <property type="project" value="TreeGrafter"/>
</dbReference>
<feature type="compositionally biased region" description="Basic residues" evidence="3">
    <location>
        <begin position="182"/>
        <end position="198"/>
    </location>
</feature>
<dbReference type="GO" id="GO:0031499">
    <property type="term" value="C:TRAMP complex"/>
    <property type="evidence" value="ECO:0007669"/>
    <property type="project" value="TreeGrafter"/>
</dbReference>
<dbReference type="Proteomes" id="UP001295684">
    <property type="component" value="Unassembled WGS sequence"/>
</dbReference>
<sequence>MAYLEQREGMEVGKVEEIGEEIGFIPSILQKLRNKLFGPPVEEVKEVIEEVSETSKKSAPKKKRRNRNRNKQKKKMSQTLETEKMTKAFNRTSTQEFSLKDKSGDLGSLKFLPEPPSEEGWTTVPEAQETQKVQKIIEKPTFSKKKGKKNKKFIGKRSNTNAGQDTSRSLNLPAKDQNKNQPKQKPHKKRGGRNKIAKRIVFELRKSSNADSSNDVMNRNKNRKNLKNRKDQRKKMSPNNQPFKTRNMGHVKKKSIKLFDDTQSSKSNAHSVQDCQILSSRIVPVPPLGNLQELNNDTQSEQRYLETAESPETPEKEAEEKRLFDFDLPSQRAGRYSCKSVQNTGCKNSPMKKTEKNRTRINSNVKPFWPDFSKRAKNRFSQRKHEDEYWQPSQDFPSDLNFGNLLESGCFQLLNEKLQAFASGRFQRPQQLPRDYNNNHFMDITMTKSKTGPSGAAFSENGDDRLQNRFYTSESSDADFYETHHGEARYYDRLDNEIYRFVESIEKKISSVSTERNIIESKILEICQSAFKEQSVTLDKFGSLTTGLALESSDLDLVVTGLKIEDRDDVVEHIRILTTYFNQSEYFRKVNAIEGASFPIIKLEADLQKIRDEESKDEATIDPTMRFLHIDITFEDHKRIKSDLFWEGVDWDSTKIHHLGIKSVHLVKSYLKDYTHLKEITLVVKKLLCLKGLNSPYKGGLSSYGIIIMIVAYMNFFSIQNAYLNISQLLIHFLEFYGSKFDERNVGILVSRGGCYYPFNSVSDDPIVIKDPLNIENNIGKSSYRISEIKALFTHIAGILDYQRQNFHQISEEDLQEQDQALETEDCEITENLYCMKEIFNTDLPE</sequence>
<feature type="compositionally biased region" description="Basic residues" evidence="3">
    <location>
        <begin position="220"/>
        <end position="236"/>
    </location>
</feature>
<feature type="domain" description="PAP-associated" evidence="4">
    <location>
        <begin position="725"/>
        <end position="777"/>
    </location>
</feature>
<dbReference type="GO" id="GO:0005730">
    <property type="term" value="C:nucleolus"/>
    <property type="evidence" value="ECO:0007669"/>
    <property type="project" value="TreeGrafter"/>
</dbReference>
<keyword evidence="1" id="KW-0479">Metal-binding</keyword>
<feature type="compositionally biased region" description="Basic residues" evidence="3">
    <location>
        <begin position="142"/>
        <end position="155"/>
    </location>
</feature>
<feature type="compositionally biased region" description="Basic residues" evidence="3">
    <location>
        <begin position="58"/>
        <end position="76"/>
    </location>
</feature>
<dbReference type="Gene3D" id="3.30.460.10">
    <property type="entry name" value="Beta Polymerase, domain 2"/>
    <property type="match status" value="1"/>
</dbReference>
<dbReference type="Gene3D" id="1.10.1410.10">
    <property type="match status" value="1"/>
</dbReference>
<keyword evidence="7" id="KW-1185">Reference proteome</keyword>
<accession>A0AAD1XJP5</accession>
<name>A0AAD1XJP5_EUPCR</name>
<dbReference type="GO" id="GO:0046872">
    <property type="term" value="F:metal ion binding"/>
    <property type="evidence" value="ECO:0007669"/>
    <property type="project" value="UniProtKB-KW"/>
</dbReference>
<protein>
    <submittedName>
        <fullName evidence="6">Uncharacterized protein</fullName>
    </submittedName>
</protein>
<reference evidence="6" key="1">
    <citation type="submission" date="2023-07" db="EMBL/GenBank/DDBJ databases">
        <authorList>
            <consortium name="AG Swart"/>
            <person name="Singh M."/>
            <person name="Singh A."/>
            <person name="Seah K."/>
            <person name="Emmerich C."/>
        </authorList>
    </citation>
    <scope>NUCLEOTIDE SEQUENCE</scope>
    <source>
        <strain evidence="6">DP1</strain>
    </source>
</reference>
<organism evidence="6 7">
    <name type="scientific">Euplotes crassus</name>
    <dbReference type="NCBI Taxonomy" id="5936"/>
    <lineage>
        <taxon>Eukaryota</taxon>
        <taxon>Sar</taxon>
        <taxon>Alveolata</taxon>
        <taxon>Ciliophora</taxon>
        <taxon>Intramacronucleata</taxon>
        <taxon>Spirotrichea</taxon>
        <taxon>Hypotrichia</taxon>
        <taxon>Euplotida</taxon>
        <taxon>Euplotidae</taxon>
        <taxon>Moneuplotes</taxon>
    </lineage>
</organism>
<dbReference type="Pfam" id="PF22600">
    <property type="entry name" value="MTPAP-like_central"/>
    <property type="match status" value="1"/>
</dbReference>
<dbReference type="SUPFAM" id="SSF81631">
    <property type="entry name" value="PAP/OAS1 substrate-binding domain"/>
    <property type="match status" value="1"/>
</dbReference>
<dbReference type="PANTHER" id="PTHR23092">
    <property type="entry name" value="POLY(A) RNA POLYMERASE"/>
    <property type="match status" value="1"/>
</dbReference>
<evidence type="ECO:0000256" key="1">
    <source>
        <dbReference type="ARBA" id="ARBA00022723"/>
    </source>
</evidence>
<proteinExistence type="predicted"/>
<evidence type="ECO:0000313" key="6">
    <source>
        <dbReference type="EMBL" id="CAI2373949.1"/>
    </source>
</evidence>
<dbReference type="GO" id="GO:0003729">
    <property type="term" value="F:mRNA binding"/>
    <property type="evidence" value="ECO:0007669"/>
    <property type="project" value="TreeGrafter"/>
</dbReference>
<dbReference type="InterPro" id="IPR054708">
    <property type="entry name" value="MTPAP-like_central"/>
</dbReference>
<evidence type="ECO:0000256" key="2">
    <source>
        <dbReference type="ARBA" id="ARBA00022842"/>
    </source>
</evidence>
<evidence type="ECO:0000256" key="3">
    <source>
        <dbReference type="SAM" id="MobiDB-lite"/>
    </source>
</evidence>
<dbReference type="InterPro" id="IPR043519">
    <property type="entry name" value="NT_sf"/>
</dbReference>
<dbReference type="InterPro" id="IPR045862">
    <property type="entry name" value="Trf4-like"/>
</dbReference>
<keyword evidence="2" id="KW-0460">Magnesium</keyword>
<feature type="compositionally biased region" description="Polar residues" evidence="3">
    <location>
        <begin position="157"/>
        <end position="170"/>
    </location>
</feature>
<dbReference type="Pfam" id="PF03828">
    <property type="entry name" value="PAP_assoc"/>
    <property type="match status" value="1"/>
</dbReference>
<feature type="domain" description="Poly(A) RNA polymerase mitochondrial-like central palm" evidence="5">
    <location>
        <begin position="494"/>
        <end position="610"/>
    </location>
</feature>
<dbReference type="EMBL" id="CAMPGE010015317">
    <property type="protein sequence ID" value="CAI2373949.1"/>
    <property type="molecule type" value="Genomic_DNA"/>
</dbReference>
<dbReference type="AlphaFoldDB" id="A0AAD1XJP5"/>
<dbReference type="InterPro" id="IPR002058">
    <property type="entry name" value="PAP_assoc"/>
</dbReference>